<accession>A0ACD2ZZF6</accession>
<proteinExistence type="predicted"/>
<name>A0ACD2ZZF6_9AGAR</name>
<protein>
    <submittedName>
        <fullName evidence="1">Uncharacterized protein</fullName>
    </submittedName>
</protein>
<reference evidence="1 2" key="1">
    <citation type="journal article" date="2019" name="Nat. Ecol. Evol.">
        <title>Megaphylogeny resolves global patterns of mushroom evolution.</title>
        <authorList>
            <person name="Varga T."/>
            <person name="Krizsan K."/>
            <person name="Foldi C."/>
            <person name="Dima B."/>
            <person name="Sanchez-Garcia M."/>
            <person name="Sanchez-Ramirez S."/>
            <person name="Szollosi G.J."/>
            <person name="Szarkandi J.G."/>
            <person name="Papp V."/>
            <person name="Albert L."/>
            <person name="Andreopoulos W."/>
            <person name="Angelini C."/>
            <person name="Antonin V."/>
            <person name="Barry K.W."/>
            <person name="Bougher N.L."/>
            <person name="Buchanan P."/>
            <person name="Buyck B."/>
            <person name="Bense V."/>
            <person name="Catcheside P."/>
            <person name="Chovatia M."/>
            <person name="Cooper J."/>
            <person name="Damon W."/>
            <person name="Desjardin D."/>
            <person name="Finy P."/>
            <person name="Geml J."/>
            <person name="Haridas S."/>
            <person name="Hughes K."/>
            <person name="Justo A."/>
            <person name="Karasinski D."/>
            <person name="Kautmanova I."/>
            <person name="Kiss B."/>
            <person name="Kocsube S."/>
            <person name="Kotiranta H."/>
            <person name="LaButti K.M."/>
            <person name="Lechner B.E."/>
            <person name="Liimatainen K."/>
            <person name="Lipzen A."/>
            <person name="Lukacs Z."/>
            <person name="Mihaltcheva S."/>
            <person name="Morgado L.N."/>
            <person name="Niskanen T."/>
            <person name="Noordeloos M.E."/>
            <person name="Ohm R.A."/>
            <person name="Ortiz-Santana B."/>
            <person name="Ovrebo C."/>
            <person name="Racz N."/>
            <person name="Riley R."/>
            <person name="Savchenko A."/>
            <person name="Shiryaev A."/>
            <person name="Soop K."/>
            <person name="Spirin V."/>
            <person name="Szebenyi C."/>
            <person name="Tomsovsky M."/>
            <person name="Tulloss R.E."/>
            <person name="Uehling J."/>
            <person name="Grigoriev I.V."/>
            <person name="Vagvolgyi C."/>
            <person name="Papp T."/>
            <person name="Martin F.M."/>
            <person name="Miettinen O."/>
            <person name="Hibbett D.S."/>
            <person name="Nagy L.G."/>
        </authorList>
    </citation>
    <scope>NUCLEOTIDE SEQUENCE [LARGE SCALE GENOMIC DNA]</scope>
    <source>
        <strain evidence="1 2">NL-1719</strain>
    </source>
</reference>
<organism evidence="1 2">
    <name type="scientific">Pluteus cervinus</name>
    <dbReference type="NCBI Taxonomy" id="181527"/>
    <lineage>
        <taxon>Eukaryota</taxon>
        <taxon>Fungi</taxon>
        <taxon>Dikarya</taxon>
        <taxon>Basidiomycota</taxon>
        <taxon>Agaricomycotina</taxon>
        <taxon>Agaricomycetes</taxon>
        <taxon>Agaricomycetidae</taxon>
        <taxon>Agaricales</taxon>
        <taxon>Pluteineae</taxon>
        <taxon>Pluteaceae</taxon>
        <taxon>Pluteus</taxon>
    </lineage>
</organism>
<evidence type="ECO:0000313" key="2">
    <source>
        <dbReference type="Proteomes" id="UP000308600"/>
    </source>
</evidence>
<keyword evidence="2" id="KW-1185">Reference proteome</keyword>
<sequence length="200" mass="22807">MYYDKRFQTDVFFPFVAFSHAQIKASSTGSYLLTENKRFNEISERVLSLDRNALENLSNRLAAGQSVFPETPEEKACYQVIQDLDHIGGHVQGSTTNKKYMRNEIWSLVAAKGAPSWYITLSPADIKHPIAIYYADMKTEFKPKIMEYDERFRIMSRNPVAAARFFHLMVTLFITHVLGVGTSHPGIYGKTSAYYGTVEQ</sequence>
<feature type="non-terminal residue" evidence="1">
    <location>
        <position position="200"/>
    </location>
</feature>
<evidence type="ECO:0000313" key="1">
    <source>
        <dbReference type="EMBL" id="TFK58953.1"/>
    </source>
</evidence>
<dbReference type="Proteomes" id="UP000308600">
    <property type="component" value="Unassembled WGS sequence"/>
</dbReference>
<dbReference type="EMBL" id="ML209130">
    <property type="protein sequence ID" value="TFK58953.1"/>
    <property type="molecule type" value="Genomic_DNA"/>
</dbReference>
<gene>
    <name evidence="1" type="ORF">BDN72DRAFT_735446</name>
</gene>